<feature type="compositionally biased region" description="Basic and acidic residues" evidence="6">
    <location>
        <begin position="466"/>
        <end position="478"/>
    </location>
</feature>
<dbReference type="FunCoup" id="A9UT86">
    <property type="interactions" value="1107"/>
</dbReference>
<dbReference type="InterPro" id="IPR027417">
    <property type="entry name" value="P-loop_NTPase"/>
</dbReference>
<evidence type="ECO:0000256" key="2">
    <source>
        <dbReference type="ARBA" id="ARBA00022741"/>
    </source>
</evidence>
<dbReference type="PROSITE" id="PS51721">
    <property type="entry name" value="G_CP"/>
    <property type="match status" value="1"/>
</dbReference>
<evidence type="ECO:0000313" key="9">
    <source>
        <dbReference type="Proteomes" id="UP000001357"/>
    </source>
</evidence>
<dbReference type="PANTHER" id="PTHR11089">
    <property type="entry name" value="GTP-BINDING PROTEIN-RELATED"/>
    <property type="match status" value="1"/>
</dbReference>
<dbReference type="InterPro" id="IPR012971">
    <property type="entry name" value="NOG2_N_dom"/>
</dbReference>
<dbReference type="SUPFAM" id="SSF52540">
    <property type="entry name" value="P-loop containing nucleoside triphosphate hydrolases"/>
    <property type="match status" value="1"/>
</dbReference>
<protein>
    <recommendedName>
        <fullName evidence="5">Nucleolar GTP-binding protein 2</fullName>
    </recommendedName>
</protein>
<gene>
    <name evidence="8" type="ORF">MONBRDRAFT_19938</name>
</gene>
<keyword evidence="2 5" id="KW-0547">Nucleotide-binding</keyword>
<organism evidence="8 9">
    <name type="scientific">Monosiga brevicollis</name>
    <name type="common">Choanoflagellate</name>
    <dbReference type="NCBI Taxonomy" id="81824"/>
    <lineage>
        <taxon>Eukaryota</taxon>
        <taxon>Choanoflagellata</taxon>
        <taxon>Craspedida</taxon>
        <taxon>Salpingoecidae</taxon>
        <taxon>Monosiga</taxon>
    </lineage>
</organism>
<sequence>MRSRSTVNRLKMYKSGGRAIRDRKGKIISAAPFQRAVSSGTVARVEPNRRWFGNTRVIGQTELENYREAAIEARKDPYTFIMRESKLPMSLLKEPAKAKAVDILATKPFDQTFGPKAQRKRPQLSVGSMQDLAKHAETTAESYDSTKDRDLKQNEVSGEKEHVRDWIFGAGQSKRIWSELYKVVDASDVLIQVLDARDPQGTRSPHVEKYLKEEKTHKHLIFVLNKCDLVPTWVTTRWVQVLSAEYPTLAFHANINNSFGKGALIQLLRQFGKLHSEKQQISIGLIGYPNVGKSSIINTLKGEKACKTAPIPGETKVWQYVTLMRKIFLIDCPGVVYPSDDSETDVVLKGVVRVEHLSAPEDHVAEILQRAKHDYITRTYGINDWSSDDHIDFLEKLAKKSGKLLKGGEPDVSTVAKMVLHDWQRGKIPYFNPPPKLTDEQSKSRPNFMGVEQKLHTIAVSNNYDASDKKGRSATDPE</sequence>
<dbReference type="InterPro" id="IPR030378">
    <property type="entry name" value="G_CP_dom"/>
</dbReference>
<comment type="subcellular location">
    <subcellularLocation>
        <location evidence="1 5">Nucleus</location>
        <location evidence="1 5">Nucleolus</location>
    </subcellularLocation>
</comment>
<dbReference type="InterPro" id="IPR024929">
    <property type="entry name" value="GNL2_CP_dom"/>
</dbReference>
<dbReference type="RefSeq" id="XP_001743624.1">
    <property type="nucleotide sequence ID" value="XM_001743572.1"/>
</dbReference>
<dbReference type="eggNOG" id="KOG2423">
    <property type="taxonomic scope" value="Eukaryota"/>
</dbReference>
<evidence type="ECO:0000256" key="5">
    <source>
        <dbReference type="RuleBase" id="RU364023"/>
    </source>
</evidence>
<evidence type="ECO:0000256" key="4">
    <source>
        <dbReference type="ARBA" id="ARBA00023242"/>
    </source>
</evidence>
<evidence type="ECO:0000256" key="1">
    <source>
        <dbReference type="ARBA" id="ARBA00004604"/>
    </source>
</evidence>
<name>A9UT86_MONBE</name>
<accession>A9UT86</accession>
<keyword evidence="9" id="KW-1185">Reference proteome</keyword>
<dbReference type="FunFam" id="1.10.1580.10:FF:000001">
    <property type="entry name" value="Nucleolar GTP-binding protein 2"/>
    <property type="match status" value="1"/>
</dbReference>
<dbReference type="KEGG" id="mbr:MONBRDRAFT_19938"/>
<dbReference type="InterPro" id="IPR050755">
    <property type="entry name" value="TRAFAC_YlqF/YawG_RiboMat"/>
</dbReference>
<reference evidence="8 9" key="1">
    <citation type="journal article" date="2008" name="Nature">
        <title>The genome of the choanoflagellate Monosiga brevicollis and the origin of metazoans.</title>
        <authorList>
            <consortium name="JGI Sequencing"/>
            <person name="King N."/>
            <person name="Westbrook M.J."/>
            <person name="Young S.L."/>
            <person name="Kuo A."/>
            <person name="Abedin M."/>
            <person name="Chapman J."/>
            <person name="Fairclough S."/>
            <person name="Hellsten U."/>
            <person name="Isogai Y."/>
            <person name="Letunic I."/>
            <person name="Marr M."/>
            <person name="Pincus D."/>
            <person name="Putnam N."/>
            <person name="Rokas A."/>
            <person name="Wright K.J."/>
            <person name="Zuzow R."/>
            <person name="Dirks W."/>
            <person name="Good M."/>
            <person name="Goodstein D."/>
            <person name="Lemons D."/>
            <person name="Li W."/>
            <person name="Lyons J.B."/>
            <person name="Morris A."/>
            <person name="Nichols S."/>
            <person name="Richter D.J."/>
            <person name="Salamov A."/>
            <person name="Bork P."/>
            <person name="Lim W.A."/>
            <person name="Manning G."/>
            <person name="Miller W.T."/>
            <person name="McGinnis W."/>
            <person name="Shapiro H."/>
            <person name="Tjian R."/>
            <person name="Grigoriev I.V."/>
            <person name="Rokhsar D."/>
        </authorList>
    </citation>
    <scope>NUCLEOTIDE SEQUENCE [LARGE SCALE GENOMIC DNA]</scope>
    <source>
        <strain evidence="9">MX1 / ATCC 50154</strain>
    </source>
</reference>
<dbReference type="STRING" id="81824.A9UT86"/>
<dbReference type="InterPro" id="IPR023179">
    <property type="entry name" value="GTP-bd_ortho_bundle_sf"/>
</dbReference>
<dbReference type="InParanoid" id="A9UT86"/>
<dbReference type="PRINTS" id="PR00326">
    <property type="entry name" value="GTP1OBG"/>
</dbReference>
<evidence type="ECO:0000313" key="8">
    <source>
        <dbReference type="EMBL" id="EDQ91202.1"/>
    </source>
</evidence>
<dbReference type="Pfam" id="PF08153">
    <property type="entry name" value="NGP1NT"/>
    <property type="match status" value="1"/>
</dbReference>
<dbReference type="EMBL" id="CH991545">
    <property type="protein sequence ID" value="EDQ91202.1"/>
    <property type="molecule type" value="Genomic_DNA"/>
</dbReference>
<comment type="similarity">
    <text evidence="5">Belongs to the TRAFAC class YlqF/YawG GTPase family. NOG2 subfamily.</text>
</comment>
<dbReference type="AlphaFoldDB" id="A9UT86"/>
<dbReference type="Pfam" id="PF01926">
    <property type="entry name" value="MMR_HSR1"/>
    <property type="match status" value="1"/>
</dbReference>
<dbReference type="OMA" id="RTQGFNH"/>
<dbReference type="CDD" id="cd01858">
    <property type="entry name" value="NGP_1"/>
    <property type="match status" value="1"/>
</dbReference>
<comment type="function">
    <text evidence="5">GTPase that associates with pre-60S ribosomal subunits in the nucleolus and is required for their nuclear export and maturation.</text>
</comment>
<feature type="region of interest" description="Disordered" evidence="6">
    <location>
        <begin position="459"/>
        <end position="478"/>
    </location>
</feature>
<dbReference type="PANTHER" id="PTHR11089:SF9">
    <property type="entry name" value="NUCLEOLAR GTP-BINDING PROTEIN 2"/>
    <property type="match status" value="1"/>
</dbReference>
<dbReference type="Gene3D" id="1.10.1580.10">
    <property type="match status" value="1"/>
</dbReference>
<feature type="region of interest" description="Disordered" evidence="6">
    <location>
        <begin position="136"/>
        <end position="156"/>
    </location>
</feature>
<dbReference type="InterPro" id="IPR006073">
    <property type="entry name" value="GTP-bd"/>
</dbReference>
<feature type="domain" description="CP-type G" evidence="7">
    <location>
        <begin position="177"/>
        <end position="338"/>
    </location>
</feature>
<evidence type="ECO:0000256" key="3">
    <source>
        <dbReference type="ARBA" id="ARBA00023134"/>
    </source>
</evidence>
<feature type="non-terminal residue" evidence="8">
    <location>
        <position position="478"/>
    </location>
</feature>
<dbReference type="Proteomes" id="UP000001357">
    <property type="component" value="Unassembled WGS sequence"/>
</dbReference>
<dbReference type="Gene3D" id="3.40.50.300">
    <property type="entry name" value="P-loop containing nucleotide triphosphate hydrolases"/>
    <property type="match status" value="1"/>
</dbReference>
<dbReference type="GO" id="GO:0005525">
    <property type="term" value="F:GTP binding"/>
    <property type="evidence" value="ECO:0007669"/>
    <property type="project" value="UniProtKB-KW"/>
</dbReference>
<dbReference type="GeneID" id="5889088"/>
<dbReference type="GO" id="GO:0005730">
    <property type="term" value="C:nucleolus"/>
    <property type="evidence" value="ECO:0000318"/>
    <property type="project" value="GO_Central"/>
</dbReference>
<dbReference type="FunFam" id="3.40.50.300:FF:000559">
    <property type="entry name" value="Nuclear/nucleolar GTPase 2"/>
    <property type="match status" value="1"/>
</dbReference>
<proteinExistence type="inferred from homology"/>
<evidence type="ECO:0000259" key="7">
    <source>
        <dbReference type="PROSITE" id="PS51721"/>
    </source>
</evidence>
<keyword evidence="4 5" id="KW-0539">Nucleus</keyword>
<evidence type="ECO:0000256" key="6">
    <source>
        <dbReference type="SAM" id="MobiDB-lite"/>
    </source>
</evidence>
<keyword evidence="3 5" id="KW-0342">GTP-binding</keyword>